<comment type="caution">
    <text evidence="1">The sequence shown here is derived from an EMBL/GenBank/DDBJ whole genome shotgun (WGS) entry which is preliminary data.</text>
</comment>
<protein>
    <submittedName>
        <fullName evidence="1">Uncharacterized protein</fullName>
    </submittedName>
</protein>
<accession>A0ABT0UUJ0</accession>
<evidence type="ECO:0000313" key="1">
    <source>
        <dbReference type="EMBL" id="MCM2392057.1"/>
    </source>
</evidence>
<gene>
    <name evidence="1" type="ORF">NBG84_27860</name>
</gene>
<sequence length="146" mass="15950">MGTQLAIHDTSVQLRRILAESTKHSLLPVPWGRLTFRVLPIVQELGPLAGNLGVVKSTLEKITSDLIVRHYPAHQIDTRPEPSSGGRSEEVDEAAVLYELPAWRREGTPRFLLKDAGEQHRYVGESVACGADATAESLDQDSVGLS</sequence>
<keyword evidence="2" id="KW-1185">Reference proteome</keyword>
<proteinExistence type="predicted"/>
<dbReference type="RefSeq" id="WP_250922372.1">
    <property type="nucleotide sequence ID" value="NZ_JAMQAW010000036.1"/>
</dbReference>
<evidence type="ECO:0000313" key="2">
    <source>
        <dbReference type="Proteomes" id="UP001431429"/>
    </source>
</evidence>
<dbReference type="Proteomes" id="UP001431429">
    <property type="component" value="Unassembled WGS sequence"/>
</dbReference>
<dbReference type="EMBL" id="JAMQAW010000036">
    <property type="protein sequence ID" value="MCM2392057.1"/>
    <property type="molecule type" value="Genomic_DNA"/>
</dbReference>
<organism evidence="1 2">
    <name type="scientific">Streptomyces albipurpureus</name>
    <dbReference type="NCBI Taxonomy" id="2897419"/>
    <lineage>
        <taxon>Bacteria</taxon>
        <taxon>Bacillati</taxon>
        <taxon>Actinomycetota</taxon>
        <taxon>Actinomycetes</taxon>
        <taxon>Kitasatosporales</taxon>
        <taxon>Streptomycetaceae</taxon>
        <taxon>Streptomyces</taxon>
    </lineage>
</organism>
<name>A0ABT0UUJ0_9ACTN</name>
<reference evidence="1" key="1">
    <citation type="submission" date="2022-06" db="EMBL/GenBank/DDBJ databases">
        <title>Genome public.</title>
        <authorList>
            <person name="Sun Q."/>
        </authorList>
    </citation>
    <scope>NUCLEOTIDE SEQUENCE</scope>
    <source>
        <strain evidence="1">CWNU-1</strain>
    </source>
</reference>